<dbReference type="EC" id="2.5.1.47" evidence="4"/>
<evidence type="ECO:0000256" key="7">
    <source>
        <dbReference type="ARBA" id="ARBA00022898"/>
    </source>
</evidence>
<evidence type="ECO:0000256" key="3">
    <source>
        <dbReference type="ARBA" id="ARBA00007103"/>
    </source>
</evidence>
<evidence type="ECO:0000256" key="1">
    <source>
        <dbReference type="ARBA" id="ARBA00001933"/>
    </source>
</evidence>
<dbReference type="GO" id="GO:0006535">
    <property type="term" value="P:cysteine biosynthetic process from serine"/>
    <property type="evidence" value="ECO:0007669"/>
    <property type="project" value="InterPro"/>
</dbReference>
<feature type="domain" description="Glutaredoxin" evidence="14">
    <location>
        <begin position="386"/>
        <end position="452"/>
    </location>
</feature>
<keyword evidence="7 10" id="KW-0663">Pyridoxal phosphate</keyword>
<feature type="binding site" evidence="10">
    <location>
        <begin position="177"/>
        <end position="181"/>
    </location>
    <ligand>
        <name>pyridoxal 5'-phosphate</name>
        <dbReference type="ChEBI" id="CHEBI:597326"/>
    </ligand>
</feature>
<evidence type="ECO:0000313" key="15">
    <source>
        <dbReference type="EMBL" id="MUV13253.1"/>
    </source>
</evidence>
<dbReference type="Gene3D" id="3.40.30.10">
    <property type="entry name" value="Glutaredoxin"/>
    <property type="match status" value="1"/>
</dbReference>
<dbReference type="InterPro" id="IPR005856">
    <property type="entry name" value="Cys_synth"/>
</dbReference>
<sequence length="500" mass="54175">MARYDTILDTIGNTPLVRLGKLAPPGVNVYAKLESFNPLGSVKDRMARAVIEAAERAGTLVPGQTVVEATSGNTGIGLAMVCAQKGYPLVVVMAENFSIERRKLLRFLGAKVVLTPAAEKGSGMLAKAVELAQAHGWFLCRQFENPANAEVHMRTTAKEILADFAGDTLHCFVTGTGTGGTLLGVGRVLRQTDPNIRIVVAEPDNAPILASGIPQPRDASGKPSRSHPHFQPHLIQGWTPDFIPRLTETARDEHLVDEIVPIAGLEALRLARELATVEGILVGPSSGATLVAALDVARRSAPGTNIVCMLPDTGERYMSTPLFEHIRETMDEDEVALSRSTPGYRFDQPTPPPVCAVPAPSQAPAEETLDARAEAFVADVVRDKPVVLFALEWCEFCWAVRKLFARLGIAYESVDLDSVAFQQNDLGVNIRAVLRAKFAPTIPQIFIGGERIGGCTDLFDAMRNGQMQRRLDAAGVRYNKQIALDPYTLLPNWVHPREPA</sequence>
<comment type="similarity">
    <text evidence="3">Belongs to the cysteine synthase/cystathionine beta-synthase family.</text>
</comment>
<comment type="catalytic activity">
    <reaction evidence="9">
        <text>O-acetyl-L-serine + hydrogen sulfide = L-cysteine + acetate</text>
        <dbReference type="Rhea" id="RHEA:14829"/>
        <dbReference type="ChEBI" id="CHEBI:29919"/>
        <dbReference type="ChEBI" id="CHEBI:30089"/>
        <dbReference type="ChEBI" id="CHEBI:35235"/>
        <dbReference type="ChEBI" id="CHEBI:58340"/>
        <dbReference type="EC" id="2.5.1.47"/>
    </reaction>
</comment>
<feature type="binding site" evidence="10">
    <location>
        <position position="285"/>
    </location>
    <ligand>
        <name>pyridoxal 5'-phosphate</name>
        <dbReference type="ChEBI" id="CHEBI:597326"/>
    </ligand>
</feature>
<keyword evidence="5" id="KW-0028">Amino-acid biosynthesis</keyword>
<organism evidence="15 16">
    <name type="scientific">Noviluteimonas gilva</name>
    <dbReference type="NCBI Taxonomy" id="2682097"/>
    <lineage>
        <taxon>Bacteria</taxon>
        <taxon>Pseudomonadati</taxon>
        <taxon>Pseudomonadota</taxon>
        <taxon>Gammaproteobacteria</taxon>
        <taxon>Lysobacterales</taxon>
        <taxon>Lysobacteraceae</taxon>
        <taxon>Noviluteimonas</taxon>
    </lineage>
</organism>
<dbReference type="NCBIfam" id="TIGR01136">
    <property type="entry name" value="cysKM"/>
    <property type="match status" value="1"/>
</dbReference>
<proteinExistence type="inferred from homology"/>
<feature type="modified residue" description="N6-(pyridoxal phosphate)lysine" evidence="11">
    <location>
        <position position="43"/>
    </location>
</feature>
<evidence type="ECO:0000256" key="5">
    <source>
        <dbReference type="ARBA" id="ARBA00022605"/>
    </source>
</evidence>
<dbReference type="AlphaFoldDB" id="A0A7C9HQ94"/>
<dbReference type="NCBIfam" id="TIGR01139">
    <property type="entry name" value="cysK"/>
    <property type="match status" value="1"/>
</dbReference>
<gene>
    <name evidence="15" type="primary">cysK</name>
    <name evidence="15" type="ORF">GN331_03435</name>
</gene>
<name>A0A7C9HQ94_9GAMM</name>
<dbReference type="InterPro" id="IPR036249">
    <property type="entry name" value="Thioredoxin-like_sf"/>
</dbReference>
<dbReference type="GO" id="GO:0004124">
    <property type="term" value="F:cysteine synthase activity"/>
    <property type="evidence" value="ECO:0007669"/>
    <property type="project" value="UniProtKB-EC"/>
</dbReference>
<keyword evidence="8" id="KW-0198">Cysteine biosynthesis</keyword>
<feature type="domain" description="Tryptophan synthase beta chain-like PALP" evidence="13">
    <location>
        <begin position="8"/>
        <end position="312"/>
    </location>
</feature>
<dbReference type="InterPro" id="IPR050214">
    <property type="entry name" value="Cys_Synth/Cystath_Beta-Synth"/>
</dbReference>
<evidence type="ECO:0000259" key="13">
    <source>
        <dbReference type="Pfam" id="PF00291"/>
    </source>
</evidence>
<evidence type="ECO:0000256" key="2">
    <source>
        <dbReference type="ARBA" id="ARBA00004962"/>
    </source>
</evidence>
<dbReference type="Pfam" id="PF00291">
    <property type="entry name" value="PALP"/>
    <property type="match status" value="1"/>
</dbReference>
<evidence type="ECO:0000256" key="10">
    <source>
        <dbReference type="PIRSR" id="PIRSR605856-50"/>
    </source>
</evidence>
<dbReference type="CDD" id="cd01561">
    <property type="entry name" value="CBS_like"/>
    <property type="match status" value="1"/>
</dbReference>
<feature type="region of interest" description="Disordered" evidence="12">
    <location>
        <begin position="209"/>
        <end position="228"/>
    </location>
</feature>
<comment type="pathway">
    <text evidence="2">Amino-acid biosynthesis; L-cysteine biosynthesis; L-cysteine from L-serine: step 2/2.</text>
</comment>
<evidence type="ECO:0000256" key="4">
    <source>
        <dbReference type="ARBA" id="ARBA00012681"/>
    </source>
</evidence>
<dbReference type="SUPFAM" id="SSF53686">
    <property type="entry name" value="Tryptophan synthase beta subunit-like PLP-dependent enzymes"/>
    <property type="match status" value="1"/>
</dbReference>
<dbReference type="PANTHER" id="PTHR10314">
    <property type="entry name" value="CYSTATHIONINE BETA-SYNTHASE"/>
    <property type="match status" value="1"/>
</dbReference>
<reference evidence="15 16" key="1">
    <citation type="submission" date="2019-12" db="EMBL/GenBank/DDBJ databases">
        <authorList>
            <person name="Xu J."/>
        </authorList>
    </citation>
    <scope>NUCLEOTIDE SEQUENCE [LARGE SCALE GENOMIC DNA]</scope>
    <source>
        <strain evidence="15 16">HX-5-24</strain>
    </source>
</reference>
<feature type="binding site" evidence="10">
    <location>
        <position position="73"/>
    </location>
    <ligand>
        <name>pyridoxal 5'-phosphate</name>
        <dbReference type="ChEBI" id="CHEBI:597326"/>
    </ligand>
</feature>
<protein>
    <recommendedName>
        <fullName evidence="4">cysteine synthase</fullName>
        <ecNumber evidence="4">2.5.1.47</ecNumber>
    </recommendedName>
</protein>
<accession>A0A7C9HQ94</accession>
<dbReference type="Proteomes" id="UP000479692">
    <property type="component" value="Unassembled WGS sequence"/>
</dbReference>
<evidence type="ECO:0000313" key="16">
    <source>
        <dbReference type="Proteomes" id="UP000479692"/>
    </source>
</evidence>
<dbReference type="InterPro" id="IPR002109">
    <property type="entry name" value="Glutaredoxin"/>
</dbReference>
<evidence type="ECO:0000256" key="8">
    <source>
        <dbReference type="ARBA" id="ARBA00023192"/>
    </source>
</evidence>
<evidence type="ECO:0000256" key="12">
    <source>
        <dbReference type="SAM" id="MobiDB-lite"/>
    </source>
</evidence>
<keyword evidence="6 15" id="KW-0808">Transferase</keyword>
<dbReference type="Gene3D" id="3.40.50.1100">
    <property type="match status" value="2"/>
</dbReference>
<keyword evidence="16" id="KW-1185">Reference proteome</keyword>
<evidence type="ECO:0000259" key="14">
    <source>
        <dbReference type="Pfam" id="PF00462"/>
    </source>
</evidence>
<comment type="cofactor">
    <cofactor evidence="1 10">
        <name>pyridoxal 5'-phosphate</name>
        <dbReference type="ChEBI" id="CHEBI:597326"/>
    </cofactor>
</comment>
<dbReference type="EMBL" id="WOXT01000001">
    <property type="protein sequence ID" value="MUV13253.1"/>
    <property type="molecule type" value="Genomic_DNA"/>
</dbReference>
<dbReference type="Pfam" id="PF00462">
    <property type="entry name" value="Glutaredoxin"/>
    <property type="match status" value="1"/>
</dbReference>
<evidence type="ECO:0000256" key="11">
    <source>
        <dbReference type="PIRSR" id="PIRSR605856-51"/>
    </source>
</evidence>
<dbReference type="InterPro" id="IPR036052">
    <property type="entry name" value="TrpB-like_PALP_sf"/>
</dbReference>
<dbReference type="PRINTS" id="PR00160">
    <property type="entry name" value="GLUTAREDOXIN"/>
</dbReference>
<dbReference type="CDD" id="cd02066">
    <property type="entry name" value="GRX_family"/>
    <property type="match status" value="1"/>
</dbReference>
<comment type="caution">
    <text evidence="15">The sequence shown here is derived from an EMBL/GenBank/DDBJ whole genome shotgun (WGS) entry which is preliminary data.</text>
</comment>
<dbReference type="InterPro" id="IPR005859">
    <property type="entry name" value="CysK"/>
</dbReference>
<evidence type="ECO:0000256" key="6">
    <source>
        <dbReference type="ARBA" id="ARBA00022679"/>
    </source>
</evidence>
<dbReference type="FunFam" id="3.40.50.1100:FF:000006">
    <property type="entry name" value="Cysteine synthase"/>
    <property type="match status" value="1"/>
</dbReference>
<dbReference type="SUPFAM" id="SSF52833">
    <property type="entry name" value="Thioredoxin-like"/>
    <property type="match status" value="1"/>
</dbReference>
<dbReference type="PROSITE" id="PS51354">
    <property type="entry name" value="GLUTAREDOXIN_2"/>
    <property type="match status" value="1"/>
</dbReference>
<dbReference type="InterPro" id="IPR001926">
    <property type="entry name" value="TrpB-like_PALP"/>
</dbReference>
<evidence type="ECO:0000256" key="9">
    <source>
        <dbReference type="ARBA" id="ARBA00047931"/>
    </source>
</evidence>
<dbReference type="InterPro" id="IPR014025">
    <property type="entry name" value="Glutaredoxin_subgr"/>
</dbReference>